<name>A0A131Z6L2_RHIAP</name>
<reference evidence="2" key="1">
    <citation type="journal article" date="2016" name="Ticks Tick Borne Dis.">
        <title>De novo assembly and annotation of the salivary gland transcriptome of Rhipicephalus appendiculatus male and female ticks during blood feeding.</title>
        <authorList>
            <person name="de Castro M.H."/>
            <person name="de Klerk D."/>
            <person name="Pienaar R."/>
            <person name="Latif A.A."/>
            <person name="Rees D.J."/>
            <person name="Mans B.J."/>
        </authorList>
    </citation>
    <scope>NUCLEOTIDE SEQUENCE</scope>
    <source>
        <tissue evidence="2">Salivary glands</tissue>
    </source>
</reference>
<evidence type="ECO:0000256" key="1">
    <source>
        <dbReference type="SAM" id="SignalP"/>
    </source>
</evidence>
<dbReference type="Gene3D" id="2.40.128.20">
    <property type="match status" value="1"/>
</dbReference>
<accession>A0A131Z6L2</accession>
<organism evidence="2">
    <name type="scientific">Rhipicephalus appendiculatus</name>
    <name type="common">Brown ear tick</name>
    <dbReference type="NCBI Taxonomy" id="34631"/>
    <lineage>
        <taxon>Eukaryota</taxon>
        <taxon>Metazoa</taxon>
        <taxon>Ecdysozoa</taxon>
        <taxon>Arthropoda</taxon>
        <taxon>Chelicerata</taxon>
        <taxon>Arachnida</taxon>
        <taxon>Acari</taxon>
        <taxon>Parasitiformes</taxon>
        <taxon>Ixodida</taxon>
        <taxon>Ixodoidea</taxon>
        <taxon>Ixodidae</taxon>
        <taxon>Rhipicephalinae</taxon>
        <taxon>Rhipicephalus</taxon>
        <taxon>Rhipicephalus</taxon>
    </lineage>
</organism>
<protein>
    <submittedName>
        <fullName evidence="2">Lipocalin</fullName>
    </submittedName>
</protein>
<feature type="chain" id="PRO_5007286861" evidence="1">
    <location>
        <begin position="21"/>
        <end position="201"/>
    </location>
</feature>
<feature type="signal peptide" evidence="1">
    <location>
        <begin position="1"/>
        <end position="20"/>
    </location>
</feature>
<evidence type="ECO:0000313" key="2">
    <source>
        <dbReference type="EMBL" id="JAP86442.1"/>
    </source>
</evidence>
<dbReference type="AlphaFoldDB" id="A0A131Z6L2"/>
<dbReference type="InterPro" id="IPR012674">
    <property type="entry name" value="Calycin"/>
</dbReference>
<dbReference type="EMBL" id="GEDV01002115">
    <property type="protein sequence ID" value="JAP86442.1"/>
    <property type="molecule type" value="Transcribed_RNA"/>
</dbReference>
<keyword evidence="1" id="KW-0732">Signal</keyword>
<sequence>MKSYWHSIVLFIVISKDVHSENDFANVPQQHRDKVQEVKKMIEGNLTLVILLRTNWPPHINNTRCWKSRKNSTGVFMPQQYLKYEQKLTGSQGWEKRNLLALYAAGLRGGGIPTFAMFTYGEGMKPDKDTTGYFTILYAKRPCFVVQSQADPSICLTWVRRRRIDIVRQECAAIFYAACVNSTTVVQKYNRTVCEQGLELP</sequence>
<proteinExistence type="predicted"/>
<dbReference type="SUPFAM" id="SSF50814">
    <property type="entry name" value="Lipocalins"/>
    <property type="match status" value="1"/>
</dbReference>